<evidence type="ECO:0000259" key="4">
    <source>
        <dbReference type="PROSITE" id="PS50995"/>
    </source>
</evidence>
<dbReference type="Gene3D" id="1.10.10.10">
    <property type="entry name" value="Winged helix-like DNA-binding domain superfamily/Winged helix DNA-binding domain"/>
    <property type="match status" value="1"/>
</dbReference>
<dbReference type="Proteomes" id="UP000019146">
    <property type="component" value="Chromosome 2"/>
</dbReference>
<dbReference type="PANTHER" id="PTHR42756:SF1">
    <property type="entry name" value="TRANSCRIPTIONAL REPRESSOR OF EMRAB OPERON"/>
    <property type="match status" value="1"/>
</dbReference>
<evidence type="ECO:0000256" key="1">
    <source>
        <dbReference type="ARBA" id="ARBA00023015"/>
    </source>
</evidence>
<accession>A0A0N7JUY9</accession>
<gene>
    <name evidence="5" type="ORF">K788_0006313</name>
</gene>
<dbReference type="AlphaFoldDB" id="A0A0N7JUY9"/>
<keyword evidence="2" id="KW-0238">DNA-binding</keyword>
<dbReference type="InterPro" id="IPR036388">
    <property type="entry name" value="WH-like_DNA-bd_sf"/>
</dbReference>
<dbReference type="PANTHER" id="PTHR42756">
    <property type="entry name" value="TRANSCRIPTIONAL REGULATOR, MARR"/>
    <property type="match status" value="1"/>
</dbReference>
<protein>
    <submittedName>
        <fullName evidence="5">Transcriptional regulator, MarR family</fullName>
    </submittedName>
</protein>
<dbReference type="InterPro" id="IPR036390">
    <property type="entry name" value="WH_DNA-bd_sf"/>
</dbReference>
<keyword evidence="3" id="KW-0804">Transcription</keyword>
<dbReference type="SUPFAM" id="SSF46785">
    <property type="entry name" value="Winged helix' DNA-binding domain"/>
    <property type="match status" value="1"/>
</dbReference>
<evidence type="ECO:0000256" key="2">
    <source>
        <dbReference type="ARBA" id="ARBA00023125"/>
    </source>
</evidence>
<dbReference type="KEGG" id="bcai:K788_0006313"/>
<dbReference type="Pfam" id="PF12802">
    <property type="entry name" value="MarR_2"/>
    <property type="match status" value="1"/>
</dbReference>
<dbReference type="PRINTS" id="PR00598">
    <property type="entry name" value="HTHMARR"/>
</dbReference>
<dbReference type="RefSeq" id="WP_035999751.1">
    <property type="nucleotide sequence ID" value="NZ_CP012747.1"/>
</dbReference>
<dbReference type="InterPro" id="IPR000835">
    <property type="entry name" value="HTH_MarR-typ"/>
</dbReference>
<dbReference type="GeneID" id="69971532"/>
<dbReference type="SMART" id="SM00347">
    <property type="entry name" value="HTH_MARR"/>
    <property type="match status" value="1"/>
</dbReference>
<feature type="domain" description="HTH marR-type" evidence="4">
    <location>
        <begin position="12"/>
        <end position="144"/>
    </location>
</feature>
<dbReference type="GO" id="GO:0003677">
    <property type="term" value="F:DNA binding"/>
    <property type="evidence" value="ECO:0007669"/>
    <property type="project" value="UniProtKB-KW"/>
</dbReference>
<evidence type="ECO:0000256" key="3">
    <source>
        <dbReference type="ARBA" id="ARBA00023163"/>
    </source>
</evidence>
<evidence type="ECO:0000313" key="5">
    <source>
        <dbReference type="EMBL" id="ALL67741.1"/>
    </source>
</evidence>
<proteinExistence type="predicted"/>
<organism evidence="5 6">
    <name type="scientific">Paraburkholderia caribensis MBA4</name>
    <dbReference type="NCBI Taxonomy" id="1323664"/>
    <lineage>
        <taxon>Bacteria</taxon>
        <taxon>Pseudomonadati</taxon>
        <taxon>Pseudomonadota</taxon>
        <taxon>Betaproteobacteria</taxon>
        <taxon>Burkholderiales</taxon>
        <taxon>Burkholderiaceae</taxon>
        <taxon>Paraburkholderia</taxon>
    </lineage>
</organism>
<keyword evidence="1" id="KW-0805">Transcription regulation</keyword>
<sequence length="145" mass="16362">MSHYSKEDFHLTDNVGFAISKARNLVVGQMDAAVKGLNVRAHHVGIFMSLLRGIDTTPATLSRHLGIDTGLMTRTLDKLETLGMLTRTRSADDRRVVNLELTEAGRNVALRIAEIAPDVLNERLQCFTKDEFDELRRLLRKFLND</sequence>
<name>A0A0N7JUY9_9BURK</name>
<dbReference type="EMBL" id="CP012747">
    <property type="protein sequence ID" value="ALL67741.1"/>
    <property type="molecule type" value="Genomic_DNA"/>
</dbReference>
<dbReference type="GO" id="GO:0003700">
    <property type="term" value="F:DNA-binding transcription factor activity"/>
    <property type="evidence" value="ECO:0007669"/>
    <property type="project" value="InterPro"/>
</dbReference>
<evidence type="ECO:0000313" key="6">
    <source>
        <dbReference type="Proteomes" id="UP000019146"/>
    </source>
</evidence>
<reference evidence="5 6" key="1">
    <citation type="journal article" date="2014" name="Genome Announc.">
        <title>Draft Genome Sequence of the Haloacid-Degrading Burkholderia caribensis Strain MBA4.</title>
        <authorList>
            <person name="Pan Y."/>
            <person name="Kong K.F."/>
            <person name="Tsang J.S."/>
        </authorList>
    </citation>
    <scope>NUCLEOTIDE SEQUENCE [LARGE SCALE GENOMIC DNA]</scope>
    <source>
        <strain evidence="5 6">MBA4</strain>
    </source>
</reference>
<dbReference type="PROSITE" id="PS50995">
    <property type="entry name" value="HTH_MARR_2"/>
    <property type="match status" value="1"/>
</dbReference>